<dbReference type="InterPro" id="IPR004564">
    <property type="entry name" value="OM_lipoprot_carrier_LolA-like"/>
</dbReference>
<dbReference type="AlphaFoldDB" id="A0A4Q0ME27"/>
<keyword evidence="1" id="KW-0732">Signal</keyword>
<dbReference type="Pfam" id="PF03548">
    <property type="entry name" value="LolA"/>
    <property type="match status" value="1"/>
</dbReference>
<name>A0A4Q0ME27_9SPHI</name>
<dbReference type="SUPFAM" id="SSF89392">
    <property type="entry name" value="Prokaryotic lipoproteins and lipoprotein localization factors"/>
    <property type="match status" value="1"/>
</dbReference>
<dbReference type="PANTHER" id="PTHR35869">
    <property type="entry name" value="OUTER-MEMBRANE LIPOPROTEIN CARRIER PROTEIN"/>
    <property type="match status" value="1"/>
</dbReference>
<organism evidence="2 3">
    <name type="scientific">Arcticibacter tournemirensis</name>
    <dbReference type="NCBI Taxonomy" id="699437"/>
    <lineage>
        <taxon>Bacteria</taxon>
        <taxon>Pseudomonadati</taxon>
        <taxon>Bacteroidota</taxon>
        <taxon>Sphingobacteriia</taxon>
        <taxon>Sphingobacteriales</taxon>
        <taxon>Sphingobacteriaceae</taxon>
        <taxon>Arcticibacter</taxon>
    </lineage>
</organism>
<dbReference type="PANTHER" id="PTHR35869:SF1">
    <property type="entry name" value="OUTER-MEMBRANE LIPOPROTEIN CARRIER PROTEIN"/>
    <property type="match status" value="1"/>
</dbReference>
<dbReference type="InterPro" id="IPR029046">
    <property type="entry name" value="LolA/LolB/LppX"/>
</dbReference>
<evidence type="ECO:0000313" key="2">
    <source>
        <dbReference type="EMBL" id="RXF71076.1"/>
    </source>
</evidence>
<evidence type="ECO:0000313" key="3">
    <source>
        <dbReference type="Proteomes" id="UP000290848"/>
    </source>
</evidence>
<reference evidence="2 3" key="1">
    <citation type="submission" date="2018-12" db="EMBL/GenBank/DDBJ databases">
        <title>The Draft Genome Sequence of the Soil Bacterium Pedobacter tournemirensis R1.</title>
        <authorList>
            <person name="He J."/>
        </authorList>
    </citation>
    <scope>NUCLEOTIDE SEQUENCE [LARGE SCALE GENOMIC DNA]</scope>
    <source>
        <strain evidence="2 3">R1</strain>
    </source>
</reference>
<gene>
    <name evidence="2" type="ORF">EKH83_05080</name>
</gene>
<keyword evidence="2" id="KW-0449">Lipoprotein</keyword>
<protein>
    <submittedName>
        <fullName evidence="2">Outer membrane lipoprotein carrier protein LolA</fullName>
    </submittedName>
</protein>
<dbReference type="Gene3D" id="2.50.20.10">
    <property type="entry name" value="Lipoprotein localisation LolA/LolB/LppX"/>
    <property type="match status" value="1"/>
</dbReference>
<comment type="caution">
    <text evidence="2">The sequence shown here is derived from an EMBL/GenBank/DDBJ whole genome shotgun (WGS) entry which is preliminary data.</text>
</comment>
<evidence type="ECO:0000256" key="1">
    <source>
        <dbReference type="ARBA" id="ARBA00022729"/>
    </source>
</evidence>
<dbReference type="EMBL" id="RXOC01000003">
    <property type="protein sequence ID" value="RXF71076.1"/>
    <property type="molecule type" value="Genomic_DNA"/>
</dbReference>
<sequence length="216" mass="24654">MRKFIISAFLITGCVITGLAQTDTKAKAILAEVSKKYSSYNIIKTDFTYTINNPQANINQTVPGTLYTRPKANKYHVTMKDQELISDGKSQWTYLKSDKEVQLSDVDNSSKALNPAKIFTIYEKGFKYLYTGDVKQNSKVYHVIDLSPLDSKQSFFKVRLTIDKQTKRISKALIFDKNGSHYTYTIKTFTPNVKVPETIFTFDPRKHPGVEVVDLR</sequence>
<dbReference type="RefSeq" id="WP_128768322.1">
    <property type="nucleotide sequence ID" value="NZ_RXOC01000003.1"/>
</dbReference>
<dbReference type="CDD" id="cd16325">
    <property type="entry name" value="LolA"/>
    <property type="match status" value="1"/>
</dbReference>
<dbReference type="Proteomes" id="UP000290848">
    <property type="component" value="Unassembled WGS sequence"/>
</dbReference>
<proteinExistence type="predicted"/>
<accession>A0A4Q0ME27</accession>